<keyword evidence="2" id="KW-1185">Reference proteome</keyword>
<gene>
    <name evidence="1" type="ORF">MB27_02020</name>
</gene>
<comment type="caution">
    <text evidence="1">The sequence shown here is derived from an EMBL/GenBank/DDBJ whole genome shotgun (WGS) entry which is preliminary data.</text>
</comment>
<accession>A0A0A6XFP0</accession>
<reference evidence="1 2" key="1">
    <citation type="submission" date="2014-10" db="EMBL/GenBank/DDBJ databases">
        <title>Draft genome sequence of Actinoplanes utahensis NRRL 12052.</title>
        <authorList>
            <person name="Velasco-Bucheli B."/>
            <person name="del Cerro C."/>
            <person name="Hormigo D."/>
            <person name="Garcia J.L."/>
            <person name="Acebal C."/>
            <person name="Arroyo M."/>
            <person name="de la Mata I."/>
        </authorList>
    </citation>
    <scope>NUCLEOTIDE SEQUENCE [LARGE SCALE GENOMIC DNA]</scope>
    <source>
        <strain evidence="1 2">NRRL 12052</strain>
    </source>
</reference>
<dbReference type="OrthoDB" id="9896968at2"/>
<organism evidence="1 2">
    <name type="scientific">Actinoplanes utahensis</name>
    <dbReference type="NCBI Taxonomy" id="1869"/>
    <lineage>
        <taxon>Bacteria</taxon>
        <taxon>Bacillati</taxon>
        <taxon>Actinomycetota</taxon>
        <taxon>Actinomycetes</taxon>
        <taxon>Micromonosporales</taxon>
        <taxon>Micromonosporaceae</taxon>
        <taxon>Actinoplanes</taxon>
    </lineage>
</organism>
<dbReference type="RefSeq" id="WP_043522000.1">
    <property type="nucleotide sequence ID" value="NZ_BAABKU010000001.1"/>
</dbReference>
<dbReference type="Proteomes" id="UP000054537">
    <property type="component" value="Unassembled WGS sequence"/>
</dbReference>
<evidence type="ECO:0000313" key="1">
    <source>
        <dbReference type="EMBL" id="KHD78902.1"/>
    </source>
</evidence>
<dbReference type="AlphaFoldDB" id="A0A0A6XFP0"/>
<evidence type="ECO:0000313" key="2">
    <source>
        <dbReference type="Proteomes" id="UP000054537"/>
    </source>
</evidence>
<sequence length="139" mass="15331">MRDQAVIFIPPTIERDGLYAQECMSYVVGRGYKLCAIFGDWNDVDLFLGRNGARVVVVVARAEHRSDRPAEIAGERTQVIKRRSAAVGRCTVPTYCTDAPDPGTRLAAYREGYADGYVDCLTIRGTDEPPLPPVDPNLN</sequence>
<protein>
    <submittedName>
        <fullName evidence="1">Uncharacterized protein</fullName>
    </submittedName>
</protein>
<name>A0A0A6XFP0_ACTUT</name>
<proteinExistence type="predicted"/>
<dbReference type="EMBL" id="JRTT01000002">
    <property type="protein sequence ID" value="KHD78902.1"/>
    <property type="molecule type" value="Genomic_DNA"/>
</dbReference>